<dbReference type="InterPro" id="IPR008271">
    <property type="entry name" value="Ser/Thr_kinase_AS"/>
</dbReference>
<evidence type="ECO:0000313" key="2">
    <source>
        <dbReference type="EnsemblPlants" id="OB07G17310.1"/>
    </source>
</evidence>
<dbReference type="GO" id="GO:0005524">
    <property type="term" value="F:ATP binding"/>
    <property type="evidence" value="ECO:0007669"/>
    <property type="project" value="InterPro"/>
</dbReference>
<dbReference type="PANTHER" id="PTHR44329:SF119">
    <property type="entry name" value="PROTEIN KINASE DOMAIN-CONTAINING PROTEIN"/>
    <property type="match status" value="1"/>
</dbReference>
<feature type="domain" description="Protein kinase" evidence="1">
    <location>
        <begin position="1"/>
        <end position="178"/>
    </location>
</feature>
<reference evidence="2" key="1">
    <citation type="journal article" date="2013" name="Nat. Commun.">
        <title>Whole-genome sequencing of Oryza brachyantha reveals mechanisms underlying Oryza genome evolution.</title>
        <authorList>
            <person name="Chen J."/>
            <person name="Huang Q."/>
            <person name="Gao D."/>
            <person name="Wang J."/>
            <person name="Lang Y."/>
            <person name="Liu T."/>
            <person name="Li B."/>
            <person name="Bai Z."/>
            <person name="Luis Goicoechea J."/>
            <person name="Liang C."/>
            <person name="Chen C."/>
            <person name="Zhang W."/>
            <person name="Sun S."/>
            <person name="Liao Y."/>
            <person name="Zhang X."/>
            <person name="Yang L."/>
            <person name="Song C."/>
            <person name="Wang M."/>
            <person name="Shi J."/>
            <person name="Liu G."/>
            <person name="Liu J."/>
            <person name="Zhou H."/>
            <person name="Zhou W."/>
            <person name="Yu Q."/>
            <person name="An N."/>
            <person name="Chen Y."/>
            <person name="Cai Q."/>
            <person name="Wang B."/>
            <person name="Liu B."/>
            <person name="Min J."/>
            <person name="Huang Y."/>
            <person name="Wu H."/>
            <person name="Li Z."/>
            <person name="Zhang Y."/>
            <person name="Yin Y."/>
            <person name="Song W."/>
            <person name="Jiang J."/>
            <person name="Jackson S.A."/>
            <person name="Wing R.A."/>
            <person name="Wang J."/>
            <person name="Chen M."/>
        </authorList>
    </citation>
    <scope>NUCLEOTIDE SEQUENCE [LARGE SCALE GENOMIC DNA]</scope>
    <source>
        <strain evidence="2">cv. IRGC 101232</strain>
    </source>
</reference>
<dbReference type="Proteomes" id="UP000006038">
    <property type="component" value="Chromosome 7"/>
</dbReference>
<dbReference type="GO" id="GO:0004674">
    <property type="term" value="F:protein serine/threonine kinase activity"/>
    <property type="evidence" value="ECO:0007669"/>
    <property type="project" value="TreeGrafter"/>
</dbReference>
<dbReference type="OMA" id="MLDESFI"/>
<name>J3MJZ9_ORYBR</name>
<dbReference type="Gramene" id="OB07G17310.1">
    <property type="protein sequence ID" value="OB07G17310.1"/>
    <property type="gene ID" value="OB07G17310"/>
</dbReference>
<dbReference type="PROSITE" id="PS50011">
    <property type="entry name" value="PROTEIN_KINASE_DOM"/>
    <property type="match status" value="1"/>
</dbReference>
<dbReference type="Pfam" id="PF07714">
    <property type="entry name" value="PK_Tyr_Ser-Thr"/>
    <property type="match status" value="1"/>
</dbReference>
<dbReference type="SMART" id="SM00220">
    <property type="entry name" value="S_TKc"/>
    <property type="match status" value="1"/>
</dbReference>
<evidence type="ECO:0000313" key="3">
    <source>
        <dbReference type="Proteomes" id="UP000006038"/>
    </source>
</evidence>
<dbReference type="eggNOG" id="KOG0192">
    <property type="taxonomic scope" value="Eukaryota"/>
</dbReference>
<dbReference type="PANTHER" id="PTHR44329">
    <property type="entry name" value="SERINE/THREONINE-PROTEIN KINASE TNNI3K-RELATED"/>
    <property type="match status" value="1"/>
</dbReference>
<proteinExistence type="predicted"/>
<dbReference type="InterPro" id="IPR000719">
    <property type="entry name" value="Prot_kinase_dom"/>
</dbReference>
<dbReference type="CDD" id="cd13999">
    <property type="entry name" value="STKc_MAP3K-like"/>
    <property type="match status" value="1"/>
</dbReference>
<dbReference type="PRINTS" id="PR00109">
    <property type="entry name" value="TYRKINASE"/>
</dbReference>
<reference evidence="2" key="2">
    <citation type="submission" date="2013-04" db="UniProtKB">
        <authorList>
            <consortium name="EnsemblPlants"/>
        </authorList>
    </citation>
    <scope>IDENTIFICATION</scope>
</reference>
<dbReference type="PROSITE" id="PS00108">
    <property type="entry name" value="PROTEIN_KINASE_ST"/>
    <property type="match status" value="1"/>
</dbReference>
<dbReference type="InterPro" id="IPR051681">
    <property type="entry name" value="Ser/Thr_Kinases-Pseudokinases"/>
</dbReference>
<dbReference type="AlphaFoldDB" id="J3MJZ9"/>
<dbReference type="SUPFAM" id="SSF56112">
    <property type="entry name" value="Protein kinase-like (PK-like)"/>
    <property type="match status" value="1"/>
</dbReference>
<dbReference type="EnsemblPlants" id="OB07G17310.1">
    <property type="protein sequence ID" value="OB07G17310.1"/>
    <property type="gene ID" value="OB07G17310"/>
</dbReference>
<organism evidence="2">
    <name type="scientific">Oryza brachyantha</name>
    <name type="common">malo sina</name>
    <dbReference type="NCBI Taxonomy" id="4533"/>
    <lineage>
        <taxon>Eukaryota</taxon>
        <taxon>Viridiplantae</taxon>
        <taxon>Streptophyta</taxon>
        <taxon>Embryophyta</taxon>
        <taxon>Tracheophyta</taxon>
        <taxon>Spermatophyta</taxon>
        <taxon>Magnoliopsida</taxon>
        <taxon>Liliopsida</taxon>
        <taxon>Poales</taxon>
        <taxon>Poaceae</taxon>
        <taxon>BOP clade</taxon>
        <taxon>Oryzoideae</taxon>
        <taxon>Oryzeae</taxon>
        <taxon>Oryzinae</taxon>
        <taxon>Oryza</taxon>
    </lineage>
</organism>
<evidence type="ECO:0000259" key="1">
    <source>
        <dbReference type="PROSITE" id="PS50011"/>
    </source>
</evidence>
<sequence length="178" mass="19619">MPGGTLSAYLHGREHYSLPPETVVRLALDVARGMECLHAEGVVHRDLKSQNLLLDGGGRVKVADLGSSCLVATGGAEKRTSPTGTYRWMAPEMIRGRRCSRKVDVYSFGVVLWELTTCLLPFQDLNPMQAAYAVVDRNARPPLSPWCPSAINALIEKCWSDKPVRRPEFSLVVSVLEI</sequence>
<dbReference type="STRING" id="4533.J3MJZ9"/>
<dbReference type="Gene3D" id="1.10.510.10">
    <property type="entry name" value="Transferase(Phosphotransferase) domain 1"/>
    <property type="match status" value="1"/>
</dbReference>
<keyword evidence="3" id="KW-1185">Reference proteome</keyword>
<accession>J3MJZ9</accession>
<protein>
    <recommendedName>
        <fullName evidence="1">Protein kinase domain-containing protein</fullName>
    </recommendedName>
</protein>
<dbReference type="InterPro" id="IPR011009">
    <property type="entry name" value="Kinase-like_dom_sf"/>
</dbReference>
<dbReference type="HOGENOM" id="CLU_000288_7_35_1"/>
<dbReference type="InterPro" id="IPR001245">
    <property type="entry name" value="Ser-Thr/Tyr_kinase_cat_dom"/>
</dbReference>